<evidence type="ECO:0000313" key="3">
    <source>
        <dbReference type="Proteomes" id="UP001341840"/>
    </source>
</evidence>
<gene>
    <name evidence="2" type="ORF">PIB30_056639</name>
</gene>
<feature type="compositionally biased region" description="Pro residues" evidence="1">
    <location>
        <begin position="30"/>
        <end position="44"/>
    </location>
</feature>
<accession>A0ABU6RJC7</accession>
<proteinExistence type="predicted"/>
<feature type="compositionally biased region" description="Polar residues" evidence="1">
    <location>
        <begin position="1"/>
        <end position="10"/>
    </location>
</feature>
<dbReference type="Proteomes" id="UP001341840">
    <property type="component" value="Unassembled WGS sequence"/>
</dbReference>
<feature type="compositionally biased region" description="Acidic residues" evidence="1">
    <location>
        <begin position="64"/>
        <end position="82"/>
    </location>
</feature>
<protein>
    <submittedName>
        <fullName evidence="2">Uncharacterized protein</fullName>
    </submittedName>
</protein>
<reference evidence="2 3" key="1">
    <citation type="journal article" date="2023" name="Plants (Basel)">
        <title>Bridging the Gap: Combining Genomics and Transcriptomics Approaches to Understand Stylosanthes scabra, an Orphan Legume from the Brazilian Caatinga.</title>
        <authorList>
            <person name="Ferreira-Neto J.R.C."/>
            <person name="da Silva M.D."/>
            <person name="Binneck E."/>
            <person name="de Melo N.F."/>
            <person name="da Silva R.H."/>
            <person name="de Melo A.L.T.M."/>
            <person name="Pandolfi V."/>
            <person name="Bustamante F.O."/>
            <person name="Brasileiro-Vidal A.C."/>
            <person name="Benko-Iseppon A.M."/>
        </authorList>
    </citation>
    <scope>NUCLEOTIDE SEQUENCE [LARGE SCALE GENOMIC DNA]</scope>
    <source>
        <tissue evidence="2">Leaves</tissue>
    </source>
</reference>
<dbReference type="EMBL" id="JASCZI010030663">
    <property type="protein sequence ID" value="MED6124177.1"/>
    <property type="molecule type" value="Genomic_DNA"/>
</dbReference>
<evidence type="ECO:0000256" key="1">
    <source>
        <dbReference type="SAM" id="MobiDB-lite"/>
    </source>
</evidence>
<sequence length="110" mass="12043">MELQFDSSSGDVAFPNDSANVRSPNALPALPDPVPLPTRAPRPPQRNKKKVAARGRSKRRAVEEPPEDDTTEVEANETDSSDVFETLGSKDGLEGVKKTCKSKDLIKKRK</sequence>
<organism evidence="2 3">
    <name type="scientific">Stylosanthes scabra</name>
    <dbReference type="NCBI Taxonomy" id="79078"/>
    <lineage>
        <taxon>Eukaryota</taxon>
        <taxon>Viridiplantae</taxon>
        <taxon>Streptophyta</taxon>
        <taxon>Embryophyta</taxon>
        <taxon>Tracheophyta</taxon>
        <taxon>Spermatophyta</taxon>
        <taxon>Magnoliopsida</taxon>
        <taxon>eudicotyledons</taxon>
        <taxon>Gunneridae</taxon>
        <taxon>Pentapetalae</taxon>
        <taxon>rosids</taxon>
        <taxon>fabids</taxon>
        <taxon>Fabales</taxon>
        <taxon>Fabaceae</taxon>
        <taxon>Papilionoideae</taxon>
        <taxon>50 kb inversion clade</taxon>
        <taxon>dalbergioids sensu lato</taxon>
        <taxon>Dalbergieae</taxon>
        <taxon>Pterocarpus clade</taxon>
        <taxon>Stylosanthes</taxon>
    </lineage>
</organism>
<keyword evidence="3" id="KW-1185">Reference proteome</keyword>
<name>A0ABU6RJC7_9FABA</name>
<feature type="compositionally biased region" description="Basic residues" evidence="1">
    <location>
        <begin position="45"/>
        <end position="59"/>
    </location>
</feature>
<feature type="region of interest" description="Disordered" evidence="1">
    <location>
        <begin position="1"/>
        <end position="88"/>
    </location>
</feature>
<comment type="caution">
    <text evidence="2">The sequence shown here is derived from an EMBL/GenBank/DDBJ whole genome shotgun (WGS) entry which is preliminary data.</text>
</comment>
<evidence type="ECO:0000313" key="2">
    <source>
        <dbReference type="EMBL" id="MED6124177.1"/>
    </source>
</evidence>